<evidence type="ECO:0000313" key="5">
    <source>
        <dbReference type="Proteomes" id="UP000603453"/>
    </source>
</evidence>
<feature type="active site" description="Tele-phosphohistidine intermediate" evidence="2">
    <location>
        <position position="11"/>
    </location>
</feature>
<reference evidence="4" key="1">
    <citation type="submission" date="2020-12" db="EMBL/GenBank/DDBJ databases">
        <title>Metabolic potential, ecology and presence of endohyphal bacteria is reflected in genomic diversity of Mucoromycotina.</title>
        <authorList>
            <person name="Muszewska A."/>
            <person name="Okrasinska A."/>
            <person name="Steczkiewicz K."/>
            <person name="Drgas O."/>
            <person name="Orlowska M."/>
            <person name="Perlinska-Lenart U."/>
            <person name="Aleksandrzak-Piekarczyk T."/>
            <person name="Szatraj K."/>
            <person name="Zielenkiewicz U."/>
            <person name="Pilsyk S."/>
            <person name="Malc E."/>
            <person name="Mieczkowski P."/>
            <person name="Kruszewska J.S."/>
            <person name="Biernat P."/>
            <person name="Pawlowska J."/>
        </authorList>
    </citation>
    <scope>NUCLEOTIDE SEQUENCE</scope>
    <source>
        <strain evidence="4">WA0000017839</strain>
    </source>
</reference>
<dbReference type="AlphaFoldDB" id="A0A8H7RMB3"/>
<feature type="non-terminal residue" evidence="4">
    <location>
        <position position="1"/>
    </location>
</feature>
<dbReference type="InterPro" id="IPR029033">
    <property type="entry name" value="His_PPase_superfam"/>
</dbReference>
<keyword evidence="5" id="KW-1185">Reference proteome</keyword>
<dbReference type="GO" id="GO:0005829">
    <property type="term" value="C:cytosol"/>
    <property type="evidence" value="ECO:0007669"/>
    <property type="project" value="TreeGrafter"/>
</dbReference>
<evidence type="ECO:0000313" key="4">
    <source>
        <dbReference type="EMBL" id="KAG2213045.1"/>
    </source>
</evidence>
<dbReference type="GO" id="GO:0045820">
    <property type="term" value="P:negative regulation of glycolytic process"/>
    <property type="evidence" value="ECO:0007669"/>
    <property type="project" value="TreeGrafter"/>
</dbReference>
<dbReference type="PANTHER" id="PTHR46517">
    <property type="entry name" value="FRUCTOSE-2,6-BISPHOSPHATASE TIGAR"/>
    <property type="match status" value="1"/>
</dbReference>
<proteinExistence type="predicted"/>
<name>A0A8H7RMB3_9FUNG</name>
<dbReference type="Proteomes" id="UP000603453">
    <property type="component" value="Unassembled WGS sequence"/>
</dbReference>
<dbReference type="PANTHER" id="PTHR46517:SF1">
    <property type="entry name" value="FRUCTOSE-2,6-BISPHOSPHATASE TIGAR"/>
    <property type="match status" value="1"/>
</dbReference>
<dbReference type="InterPro" id="IPR013078">
    <property type="entry name" value="His_Pase_superF_clade-1"/>
</dbReference>
<organism evidence="4 5">
    <name type="scientific">Mucor saturninus</name>
    <dbReference type="NCBI Taxonomy" id="64648"/>
    <lineage>
        <taxon>Eukaryota</taxon>
        <taxon>Fungi</taxon>
        <taxon>Fungi incertae sedis</taxon>
        <taxon>Mucoromycota</taxon>
        <taxon>Mucoromycotina</taxon>
        <taxon>Mucoromycetes</taxon>
        <taxon>Mucorales</taxon>
        <taxon>Mucorineae</taxon>
        <taxon>Mucoraceae</taxon>
        <taxon>Mucor</taxon>
    </lineage>
</organism>
<evidence type="ECO:0008006" key="6">
    <source>
        <dbReference type="Google" id="ProtNLM"/>
    </source>
</evidence>
<dbReference type="SUPFAM" id="SSF53254">
    <property type="entry name" value="Phosphoglycerate mutase-like"/>
    <property type="match status" value="1"/>
</dbReference>
<evidence type="ECO:0000256" key="2">
    <source>
        <dbReference type="PIRSR" id="PIRSR613078-1"/>
    </source>
</evidence>
<dbReference type="OrthoDB" id="354304at2759"/>
<protein>
    <recommendedName>
        <fullName evidence="6">Phosphoglycerate mutase</fullName>
    </recommendedName>
</protein>
<dbReference type="Pfam" id="PF00300">
    <property type="entry name" value="His_Phos_1"/>
    <property type="match status" value="1"/>
</dbReference>
<dbReference type="SMART" id="SM00855">
    <property type="entry name" value="PGAM"/>
    <property type="match status" value="1"/>
</dbReference>
<accession>A0A8H7RMB3</accession>
<feature type="binding site" evidence="3">
    <location>
        <position position="60"/>
    </location>
    <ligand>
        <name>substrate</name>
    </ligand>
</feature>
<feature type="binding site" evidence="3">
    <location>
        <begin position="10"/>
        <end position="17"/>
    </location>
    <ligand>
        <name>substrate</name>
    </ligand>
</feature>
<gene>
    <name evidence="4" type="ORF">INT47_011194</name>
</gene>
<sequence length="214" mass="24318">LMSFTVTLVRHGNTDANNERWLQGQIDTDLNKNGRDQAKRCGKRLKDDPFSKVYCSDLNRCKQTAAAIMAHHPGLSIAYDEQLRERDFGKLSGKPLKYLTSESTRQHLSVDEFITQEGGESVEVFRRRIITAYEKLIAEAQEQQLSSILVVTHGGPLKYLTSYWIENEYKLDPLIVKPMAHGNTAITKIHNQMIIQFNSTDHLLNQNQPPPPAV</sequence>
<evidence type="ECO:0000256" key="3">
    <source>
        <dbReference type="PIRSR" id="PIRSR613078-2"/>
    </source>
</evidence>
<evidence type="ECO:0000256" key="1">
    <source>
        <dbReference type="ARBA" id="ARBA00022801"/>
    </source>
</evidence>
<dbReference type="GO" id="GO:0043456">
    <property type="term" value="P:regulation of pentose-phosphate shunt"/>
    <property type="evidence" value="ECO:0007669"/>
    <property type="project" value="TreeGrafter"/>
</dbReference>
<dbReference type="GO" id="GO:0004331">
    <property type="term" value="F:fructose-2,6-bisphosphate 2-phosphatase activity"/>
    <property type="evidence" value="ECO:0007669"/>
    <property type="project" value="TreeGrafter"/>
</dbReference>
<dbReference type="Gene3D" id="3.40.50.1240">
    <property type="entry name" value="Phosphoglycerate mutase-like"/>
    <property type="match status" value="1"/>
</dbReference>
<dbReference type="InterPro" id="IPR051695">
    <property type="entry name" value="Phosphoglycerate_Mutase"/>
</dbReference>
<keyword evidence="1" id="KW-0378">Hydrolase</keyword>
<dbReference type="EMBL" id="JAEPRD010000004">
    <property type="protein sequence ID" value="KAG2213045.1"/>
    <property type="molecule type" value="Genomic_DNA"/>
</dbReference>
<feature type="active site" description="Proton donor/acceptor" evidence="2">
    <location>
        <position position="85"/>
    </location>
</feature>
<dbReference type="CDD" id="cd07067">
    <property type="entry name" value="HP_PGM_like"/>
    <property type="match status" value="1"/>
</dbReference>
<comment type="caution">
    <text evidence="4">The sequence shown here is derived from an EMBL/GenBank/DDBJ whole genome shotgun (WGS) entry which is preliminary data.</text>
</comment>